<proteinExistence type="predicted"/>
<evidence type="ECO:0000313" key="1">
    <source>
        <dbReference type="EMBL" id="ELQ41199.1"/>
    </source>
</evidence>
<dbReference type="AlphaFoldDB" id="A0AA97P3C7"/>
<protein>
    <submittedName>
        <fullName evidence="1">Uncharacterized protein</fullName>
    </submittedName>
</protein>
<name>A0AA97P3C7_PYRO3</name>
<gene>
    <name evidence="1" type="ORF">OOU_Y34scaffold00291g4</name>
</gene>
<dbReference type="Proteomes" id="UP000011086">
    <property type="component" value="Unassembled WGS sequence"/>
</dbReference>
<dbReference type="EMBL" id="JH793942">
    <property type="protein sequence ID" value="ELQ41199.1"/>
    <property type="molecule type" value="Genomic_DNA"/>
</dbReference>
<sequence length="38" mass="4520">MGWNEEVILRIWGVILRGRSKYPESLSLPHCCTDRLQY</sequence>
<accession>A0AA97P3C7</accession>
<organism evidence="1">
    <name type="scientific">Pyricularia oryzae (strain Y34)</name>
    <name type="common">Rice blast fungus</name>
    <name type="synonym">Magnaporthe oryzae</name>
    <dbReference type="NCBI Taxonomy" id="1143189"/>
    <lineage>
        <taxon>Eukaryota</taxon>
        <taxon>Fungi</taxon>
        <taxon>Dikarya</taxon>
        <taxon>Ascomycota</taxon>
        <taxon>Pezizomycotina</taxon>
        <taxon>Sordariomycetes</taxon>
        <taxon>Sordariomycetidae</taxon>
        <taxon>Magnaporthales</taxon>
        <taxon>Pyriculariaceae</taxon>
        <taxon>Pyricularia</taxon>
    </lineage>
</organism>
<reference evidence="1" key="1">
    <citation type="journal article" date="2012" name="PLoS Genet.">
        <title>Comparative analysis of the genomes of two field isolates of the rice blast fungus Magnaporthe oryzae.</title>
        <authorList>
            <person name="Xue M."/>
            <person name="Yang J."/>
            <person name="Li Z."/>
            <person name="Hu S."/>
            <person name="Yao N."/>
            <person name="Dean R.A."/>
            <person name="Zhao W."/>
            <person name="Shen M."/>
            <person name="Zhang H."/>
            <person name="Li C."/>
            <person name="Liu L."/>
            <person name="Cao L."/>
            <person name="Xu X."/>
            <person name="Xing Y."/>
            <person name="Hsiang T."/>
            <person name="Zhang Z."/>
            <person name="Xu J.R."/>
            <person name="Peng Y.L."/>
        </authorList>
    </citation>
    <scope>NUCLEOTIDE SEQUENCE</scope>
    <source>
        <strain evidence="1">Y34</strain>
    </source>
</reference>